<proteinExistence type="predicted"/>
<evidence type="ECO:0000313" key="2">
    <source>
        <dbReference type="EMBL" id="SHO56073.1"/>
    </source>
</evidence>
<evidence type="ECO:0000313" key="3">
    <source>
        <dbReference type="Proteomes" id="UP000184600"/>
    </source>
</evidence>
<sequence>MAKPPSSPSHSTALLPSEAAMLLPDNISVSIRGGKRIVEGYNNEGEKIVIETTINNVSSNTNNGFRSQSMTICDKLTVEERRDLVHEMYNEEGLTQTEIAKRLGVSQKTISNDLLS</sequence>
<dbReference type="GO" id="GO:0003677">
    <property type="term" value="F:DNA binding"/>
    <property type="evidence" value="ECO:0007669"/>
    <property type="project" value="InterPro"/>
</dbReference>
<reference evidence="3" key="1">
    <citation type="submission" date="2016-12" db="EMBL/GenBank/DDBJ databases">
        <authorList>
            <person name="Rodrigo-Torres L."/>
            <person name="Arahal R.D."/>
            <person name="Lucena T."/>
        </authorList>
    </citation>
    <scope>NUCLEOTIDE SEQUENCE [LARGE SCALE GENOMIC DNA]</scope>
</reference>
<dbReference type="Proteomes" id="UP000184600">
    <property type="component" value="Unassembled WGS sequence"/>
</dbReference>
<organism evidence="2 3">
    <name type="scientific">Vibrio quintilis</name>
    <dbReference type="NCBI Taxonomy" id="1117707"/>
    <lineage>
        <taxon>Bacteria</taxon>
        <taxon>Pseudomonadati</taxon>
        <taxon>Pseudomonadota</taxon>
        <taxon>Gammaproteobacteria</taxon>
        <taxon>Vibrionales</taxon>
        <taxon>Vibrionaceae</taxon>
        <taxon>Vibrio</taxon>
    </lineage>
</organism>
<accession>A0A1M7YTX8</accession>
<dbReference type="GO" id="GO:0006352">
    <property type="term" value="P:DNA-templated transcription initiation"/>
    <property type="evidence" value="ECO:0007669"/>
    <property type="project" value="InterPro"/>
</dbReference>
<keyword evidence="3" id="KW-1185">Reference proteome</keyword>
<feature type="domain" description="HTH cro/C1-type" evidence="1">
    <location>
        <begin position="85"/>
        <end position="112"/>
    </location>
</feature>
<dbReference type="STRING" id="1117707.VQ7734_01836"/>
<gene>
    <name evidence="2" type="ORF">VQ7734_01836</name>
</gene>
<dbReference type="InterPro" id="IPR010982">
    <property type="entry name" value="Lambda_DNA-bd_dom_sf"/>
</dbReference>
<evidence type="ECO:0000259" key="1">
    <source>
        <dbReference type="PROSITE" id="PS50943"/>
    </source>
</evidence>
<protein>
    <recommendedName>
        <fullName evidence="1">HTH cro/C1-type domain-containing protein</fullName>
    </recommendedName>
</protein>
<dbReference type="RefSeq" id="WP_083601570.1">
    <property type="nucleotide sequence ID" value="NZ_AP024897.1"/>
</dbReference>
<dbReference type="SUPFAM" id="SSF47413">
    <property type="entry name" value="lambda repressor-like DNA-binding domains"/>
    <property type="match status" value="1"/>
</dbReference>
<dbReference type="InterPro" id="IPR001387">
    <property type="entry name" value="Cro/C1-type_HTH"/>
</dbReference>
<dbReference type="PROSITE" id="PS50943">
    <property type="entry name" value="HTH_CROC1"/>
    <property type="match status" value="1"/>
</dbReference>
<name>A0A1M7YTX8_9VIBR</name>
<dbReference type="Pfam" id="PF04545">
    <property type="entry name" value="Sigma70_r4"/>
    <property type="match status" value="1"/>
</dbReference>
<dbReference type="GO" id="GO:0003700">
    <property type="term" value="F:DNA-binding transcription factor activity"/>
    <property type="evidence" value="ECO:0007669"/>
    <property type="project" value="InterPro"/>
</dbReference>
<dbReference type="Gene3D" id="1.10.10.60">
    <property type="entry name" value="Homeodomain-like"/>
    <property type="match status" value="1"/>
</dbReference>
<dbReference type="AlphaFoldDB" id="A0A1M7YTX8"/>
<dbReference type="InterPro" id="IPR007630">
    <property type="entry name" value="RNA_pol_sigma70_r4"/>
</dbReference>
<dbReference type="OrthoDB" id="58802at2"/>
<dbReference type="EMBL" id="FRFG01000019">
    <property type="protein sequence ID" value="SHO56073.1"/>
    <property type="molecule type" value="Genomic_DNA"/>
</dbReference>